<protein>
    <submittedName>
        <fullName evidence="1">Expressed protein</fullName>
    </submittedName>
</protein>
<reference evidence="1" key="1">
    <citation type="submission" date="2022-06" db="EMBL/GenBank/DDBJ databases">
        <authorList>
            <consortium name="SYNGENTA / RWTH Aachen University"/>
        </authorList>
    </citation>
    <scope>NUCLEOTIDE SEQUENCE</scope>
</reference>
<evidence type="ECO:0000313" key="2">
    <source>
        <dbReference type="Proteomes" id="UP001153365"/>
    </source>
</evidence>
<name>A0AAV0B9A1_PHAPC</name>
<dbReference type="Proteomes" id="UP001153365">
    <property type="component" value="Unassembled WGS sequence"/>
</dbReference>
<dbReference type="AlphaFoldDB" id="A0AAV0B9A1"/>
<organism evidence="1 2">
    <name type="scientific">Phakopsora pachyrhizi</name>
    <name type="common">Asian soybean rust disease fungus</name>
    <dbReference type="NCBI Taxonomy" id="170000"/>
    <lineage>
        <taxon>Eukaryota</taxon>
        <taxon>Fungi</taxon>
        <taxon>Dikarya</taxon>
        <taxon>Basidiomycota</taxon>
        <taxon>Pucciniomycotina</taxon>
        <taxon>Pucciniomycetes</taxon>
        <taxon>Pucciniales</taxon>
        <taxon>Phakopsoraceae</taxon>
        <taxon>Phakopsora</taxon>
    </lineage>
</organism>
<comment type="caution">
    <text evidence="1">The sequence shown here is derived from an EMBL/GenBank/DDBJ whole genome shotgun (WGS) entry which is preliminary data.</text>
</comment>
<proteinExistence type="predicted"/>
<evidence type="ECO:0000313" key="1">
    <source>
        <dbReference type="EMBL" id="CAH7682809.1"/>
    </source>
</evidence>
<accession>A0AAV0B9A1</accession>
<dbReference type="EMBL" id="CALTRL010004292">
    <property type="protein sequence ID" value="CAH7682809.1"/>
    <property type="molecule type" value="Genomic_DNA"/>
</dbReference>
<sequence>MQIFRPVFVLCFSSYLGTSYSSITIAGRGGTSFAHFAGQASEKLPAHELKAAGSLTKSDSEIKALGDASKLRAKKSSGRIRVTLGDLIVGDNDRPNLNLVTFRKGTATIVEMRKAARLKMALIKLSRSLSSSVKRALSLPKNMPRKLASKRVKVNFFHKKPSAKGTKLNTSLNKQTSWEAKRTAMPKGKNGAELRKTFQNLYSSNYPNTSNASTRKEIFGSARHMYYKPPQSPKIGSKASQPKALQEALDLNDSLRREENFVLKNPAKKSKAGAEDFGNLREAQINGASLKKPLKSYELTKPAKAKKILQYSEEYGSSQSVRRKKSPAISKSFDFSPLSQAEPHMKRVESFEFPILKAPQEQNKFPKYFGMLR</sequence>
<keyword evidence="2" id="KW-1185">Reference proteome</keyword>
<gene>
    <name evidence="1" type="ORF">PPACK8108_LOCUS15921</name>
</gene>